<dbReference type="SMART" id="SM00248">
    <property type="entry name" value="ANK"/>
    <property type="match status" value="9"/>
</dbReference>
<organism evidence="10">
    <name type="scientific">Noccaea caerulescens</name>
    <name type="common">Alpine penny-cress</name>
    <name type="synonym">Thlaspi caerulescens</name>
    <dbReference type="NCBI Taxonomy" id="107243"/>
    <lineage>
        <taxon>Eukaryota</taxon>
        <taxon>Viridiplantae</taxon>
        <taxon>Streptophyta</taxon>
        <taxon>Embryophyta</taxon>
        <taxon>Tracheophyta</taxon>
        <taxon>Spermatophyta</taxon>
        <taxon>Magnoliopsida</taxon>
        <taxon>eudicotyledons</taxon>
        <taxon>Gunneridae</taxon>
        <taxon>Pentapetalae</taxon>
        <taxon>rosids</taxon>
        <taxon>malvids</taxon>
        <taxon>Brassicales</taxon>
        <taxon>Brassicaceae</taxon>
        <taxon>Coluteocarpeae</taxon>
        <taxon>Noccaea</taxon>
    </lineage>
</organism>
<protein>
    <submittedName>
        <fullName evidence="10">Ankyrin repeat-containing protein</fullName>
    </submittedName>
</protein>
<feature type="domain" description="PGG" evidence="9">
    <location>
        <begin position="449"/>
        <end position="553"/>
    </location>
</feature>
<dbReference type="PANTHER" id="PTHR24186:SF46">
    <property type="entry name" value="PROTEIN ACCELERATED CELL DEATH 6-LIKE"/>
    <property type="match status" value="1"/>
</dbReference>
<proteinExistence type="predicted"/>
<keyword evidence="6 8" id="KW-0472">Membrane</keyword>
<dbReference type="AlphaFoldDB" id="A0A1J3FGZ4"/>
<sequence length="625" mass="69155">MDSSEAGLDRIEAQRTTDASRNQLRLSDIFNIPGEYVMMNAKLFGALSDGSEEWLAKLRSLGTPMACLKSHRGDSVLHLVAAWGHLEGVKTIISECAPLLLEPNWKGQLPLHVAAHGGHLAIVEALVASVTFVSGQLCEEEREAQRLNLCVVKDINGDTPLNLALKGHNMEVAFFLVNAYRQASFLANKDGISPLYLAVEAANVSLVTAMLRNDGPQGNMSSLYSQLEGRKYLAHAALELRSTEILDLILKECPSLEDERDEEGRTCLSFGASMGNYEGVCILLDRTSSVFECNDDGSFPIHVAIEKGHIKIVKEILKRCPYSKHLLNTQDQNILHVAANSGKFKILHHLMKHEQTKHMENEQDEDGNTPLHLATIKWRPKATDLLKGRKNVFIKNNSGLTALDIAESNMQPQFIFRERLTLVVLALGYVQRDRIMKLTKPSVHMIREGNKEYINALLLVAALVATVTFAAGFTIPGGFNNLGMATLATDSRLIIFLIFDMVAMQCSVVAVVSLMWAQLGDPALRSTSLNVALKSLHFALESMVLAFLFGMVIAAGNVKWLVVVIYVINLVFLFAMACILSPHITLQEPLHKLIHSRFGRFMLALNLFYFLGFVDDDGDESPHQT</sequence>
<evidence type="ECO:0000256" key="6">
    <source>
        <dbReference type="ARBA" id="ARBA00023136"/>
    </source>
</evidence>
<evidence type="ECO:0000256" key="4">
    <source>
        <dbReference type="ARBA" id="ARBA00022989"/>
    </source>
</evidence>
<evidence type="ECO:0000256" key="2">
    <source>
        <dbReference type="ARBA" id="ARBA00022692"/>
    </source>
</evidence>
<feature type="transmembrane region" description="Helical" evidence="8">
    <location>
        <begin position="538"/>
        <end position="558"/>
    </location>
</feature>
<dbReference type="EMBL" id="GEVK01009461">
    <property type="protein sequence ID" value="JAU43371.1"/>
    <property type="molecule type" value="Transcribed_RNA"/>
</dbReference>
<evidence type="ECO:0000256" key="7">
    <source>
        <dbReference type="PROSITE-ProRule" id="PRU00023"/>
    </source>
</evidence>
<dbReference type="InterPro" id="IPR026961">
    <property type="entry name" value="PGG_dom"/>
</dbReference>
<dbReference type="Gene3D" id="1.25.40.20">
    <property type="entry name" value="Ankyrin repeat-containing domain"/>
    <property type="match status" value="3"/>
</dbReference>
<keyword evidence="5 7" id="KW-0040">ANK repeat</keyword>
<gene>
    <name evidence="10" type="ORF">LC_TR8822_c0_g1_i1_g.30408</name>
</gene>
<name>A0A1J3FGZ4_NOCCA</name>
<evidence type="ECO:0000313" key="10">
    <source>
        <dbReference type="EMBL" id="JAU43371.1"/>
    </source>
</evidence>
<dbReference type="PROSITE" id="PS50297">
    <property type="entry name" value="ANK_REP_REGION"/>
    <property type="match status" value="2"/>
</dbReference>
<evidence type="ECO:0000256" key="5">
    <source>
        <dbReference type="ARBA" id="ARBA00023043"/>
    </source>
</evidence>
<evidence type="ECO:0000256" key="8">
    <source>
        <dbReference type="SAM" id="Phobius"/>
    </source>
</evidence>
<dbReference type="InterPro" id="IPR036770">
    <property type="entry name" value="Ankyrin_rpt-contain_sf"/>
</dbReference>
<dbReference type="PANTHER" id="PTHR24186">
    <property type="entry name" value="PROTEIN PHOSPHATASE 1 REGULATORY SUBUNIT"/>
    <property type="match status" value="1"/>
</dbReference>
<keyword evidence="3" id="KW-0677">Repeat</keyword>
<comment type="subcellular location">
    <subcellularLocation>
        <location evidence="1">Membrane</location>
        <topology evidence="1">Multi-pass membrane protein</topology>
    </subcellularLocation>
</comment>
<dbReference type="Pfam" id="PF13962">
    <property type="entry name" value="PGG"/>
    <property type="match status" value="1"/>
</dbReference>
<feature type="transmembrane region" description="Helical" evidence="8">
    <location>
        <begin position="493"/>
        <end position="517"/>
    </location>
</feature>
<accession>A0A1J3FGZ4</accession>
<evidence type="ECO:0000256" key="1">
    <source>
        <dbReference type="ARBA" id="ARBA00004141"/>
    </source>
</evidence>
<reference evidence="10" key="1">
    <citation type="submission" date="2016-07" db="EMBL/GenBank/DDBJ databases">
        <title>De novo transcriptome assembly of four accessions of the metal hyperaccumulator plant Noccaea caerulescens.</title>
        <authorList>
            <person name="Blande D."/>
            <person name="Halimaa P."/>
            <person name="Tervahauta A.I."/>
            <person name="Aarts M.G."/>
            <person name="Karenlampi S.O."/>
        </authorList>
    </citation>
    <scope>NUCLEOTIDE SEQUENCE</scope>
</reference>
<keyword evidence="4 8" id="KW-1133">Transmembrane helix</keyword>
<feature type="transmembrane region" description="Helical" evidence="8">
    <location>
        <begin position="564"/>
        <end position="586"/>
    </location>
</feature>
<evidence type="ECO:0000259" key="9">
    <source>
        <dbReference type="Pfam" id="PF13962"/>
    </source>
</evidence>
<dbReference type="PROSITE" id="PS50088">
    <property type="entry name" value="ANK_REPEAT"/>
    <property type="match status" value="2"/>
</dbReference>
<dbReference type="Pfam" id="PF12796">
    <property type="entry name" value="Ank_2"/>
    <property type="match status" value="2"/>
</dbReference>
<dbReference type="InterPro" id="IPR002110">
    <property type="entry name" value="Ankyrin_rpt"/>
</dbReference>
<dbReference type="SUPFAM" id="SSF48403">
    <property type="entry name" value="Ankyrin repeat"/>
    <property type="match status" value="1"/>
</dbReference>
<keyword evidence="2 8" id="KW-0812">Transmembrane</keyword>
<evidence type="ECO:0000256" key="3">
    <source>
        <dbReference type="ARBA" id="ARBA00022737"/>
    </source>
</evidence>
<feature type="transmembrane region" description="Helical" evidence="8">
    <location>
        <begin position="598"/>
        <end position="614"/>
    </location>
</feature>
<feature type="repeat" description="ANK" evidence="7">
    <location>
        <begin position="296"/>
        <end position="319"/>
    </location>
</feature>
<feature type="repeat" description="ANK" evidence="7">
    <location>
        <begin position="106"/>
        <end position="127"/>
    </location>
</feature>
<feature type="transmembrane region" description="Helical" evidence="8">
    <location>
        <begin position="453"/>
        <end position="473"/>
    </location>
</feature>
<dbReference type="GO" id="GO:0005886">
    <property type="term" value="C:plasma membrane"/>
    <property type="evidence" value="ECO:0007669"/>
    <property type="project" value="TreeGrafter"/>
</dbReference>